<evidence type="ECO:0000313" key="7">
    <source>
        <dbReference type="Proteomes" id="UP000429958"/>
    </source>
</evidence>
<keyword evidence="4 6" id="KW-0067">ATP-binding</keyword>
<dbReference type="Gene3D" id="3.40.50.300">
    <property type="entry name" value="P-loop containing nucleotide triphosphate hydrolases"/>
    <property type="match status" value="1"/>
</dbReference>
<organism evidence="6 7">
    <name type="scientific">Clostridium porci</name>
    <dbReference type="NCBI Taxonomy" id="2605778"/>
    <lineage>
        <taxon>Bacteria</taxon>
        <taxon>Bacillati</taxon>
        <taxon>Bacillota</taxon>
        <taxon>Clostridia</taxon>
        <taxon>Eubacteriales</taxon>
        <taxon>Clostridiaceae</taxon>
        <taxon>Clostridium</taxon>
    </lineage>
</organism>
<dbReference type="SMART" id="SM00382">
    <property type="entry name" value="AAA"/>
    <property type="match status" value="1"/>
</dbReference>
<dbReference type="GO" id="GO:0005524">
    <property type="term" value="F:ATP binding"/>
    <property type="evidence" value="ECO:0007669"/>
    <property type="project" value="UniProtKB-KW"/>
</dbReference>
<sequence>MEQKMDDDVIIKIENLTKSYGKKRAVSDLTLSIGCGEVFGLLGPNGAGKTTTTLMLLGLTEPDSGKAWINGKDCTRNAIEVKRIVGYLPDNVGFYSDMTGRENLRFTGQLNGLPGDIIESRIEALLEKVGLSGAGDQKTGTYSRGMRQRLGVADVLMKEPKVVIMDEPTLGIDPEGMRELMVLIRSLAEKDKRTILISSHQLYQIQQVCDRVGLFVEGRLMACGRIEELAAQLRQEGHYVLEAGAAPDDGGFEALLRSLGNVDRVERKGEHYVVYSRSDLCRELNRKALDRGYTLCHLRQKENDLDEIYRRYFEKGEQGDGSLTDRKNKGFLSFKRG</sequence>
<accession>A0A7X2NK57</accession>
<name>A0A7X2NK57_9CLOT</name>
<evidence type="ECO:0000256" key="2">
    <source>
        <dbReference type="ARBA" id="ARBA00022448"/>
    </source>
</evidence>
<reference evidence="6 7" key="1">
    <citation type="submission" date="2019-08" db="EMBL/GenBank/DDBJ databases">
        <title>In-depth cultivation of the pig gut microbiome towards novel bacterial diversity and tailored functional studies.</title>
        <authorList>
            <person name="Wylensek D."/>
            <person name="Hitch T.C.A."/>
            <person name="Clavel T."/>
        </authorList>
    </citation>
    <scope>NUCLEOTIDE SEQUENCE [LARGE SCALE GENOMIC DNA]</scope>
    <source>
        <strain evidence="6 7">WCA-389-WT-23D1</strain>
    </source>
</reference>
<dbReference type="InterPro" id="IPR003439">
    <property type="entry name" value="ABC_transporter-like_ATP-bd"/>
</dbReference>
<dbReference type="SUPFAM" id="SSF52540">
    <property type="entry name" value="P-loop containing nucleoside triphosphate hydrolases"/>
    <property type="match status" value="1"/>
</dbReference>
<dbReference type="PANTHER" id="PTHR43335:SF11">
    <property type="entry name" value="ABC TRANSPORTER RELATED"/>
    <property type="match status" value="1"/>
</dbReference>
<gene>
    <name evidence="6" type="ORF">FYJ39_07470</name>
</gene>
<comment type="caution">
    <text evidence="6">The sequence shown here is derived from an EMBL/GenBank/DDBJ whole genome shotgun (WGS) entry which is preliminary data.</text>
</comment>
<evidence type="ECO:0000313" key="6">
    <source>
        <dbReference type="EMBL" id="MSS36409.1"/>
    </source>
</evidence>
<evidence type="ECO:0000256" key="3">
    <source>
        <dbReference type="ARBA" id="ARBA00022741"/>
    </source>
</evidence>
<keyword evidence="2" id="KW-0813">Transport</keyword>
<comment type="similarity">
    <text evidence="1">Belongs to the ABC transporter superfamily.</text>
</comment>
<evidence type="ECO:0000256" key="1">
    <source>
        <dbReference type="ARBA" id="ARBA00005417"/>
    </source>
</evidence>
<dbReference type="PROSITE" id="PS50893">
    <property type="entry name" value="ABC_TRANSPORTER_2"/>
    <property type="match status" value="1"/>
</dbReference>
<keyword evidence="7" id="KW-1185">Reference proteome</keyword>
<evidence type="ECO:0000256" key="4">
    <source>
        <dbReference type="ARBA" id="ARBA00022840"/>
    </source>
</evidence>
<dbReference type="GO" id="GO:0016887">
    <property type="term" value="F:ATP hydrolysis activity"/>
    <property type="evidence" value="ECO:0007669"/>
    <property type="project" value="InterPro"/>
</dbReference>
<protein>
    <submittedName>
        <fullName evidence="6">ABC transporter ATP-binding protein</fullName>
    </submittedName>
</protein>
<dbReference type="AlphaFoldDB" id="A0A7X2NK57"/>
<dbReference type="RefSeq" id="WP_154471832.1">
    <property type="nucleotide sequence ID" value="NZ_DBEWUL010000099.1"/>
</dbReference>
<dbReference type="Pfam" id="PF00005">
    <property type="entry name" value="ABC_tran"/>
    <property type="match status" value="1"/>
</dbReference>
<dbReference type="InterPro" id="IPR027417">
    <property type="entry name" value="P-loop_NTPase"/>
</dbReference>
<evidence type="ECO:0000259" key="5">
    <source>
        <dbReference type="PROSITE" id="PS50893"/>
    </source>
</evidence>
<dbReference type="InterPro" id="IPR003593">
    <property type="entry name" value="AAA+_ATPase"/>
</dbReference>
<dbReference type="PANTHER" id="PTHR43335">
    <property type="entry name" value="ABC TRANSPORTER, ATP-BINDING PROTEIN"/>
    <property type="match status" value="1"/>
</dbReference>
<proteinExistence type="inferred from homology"/>
<feature type="domain" description="ABC transporter" evidence="5">
    <location>
        <begin position="11"/>
        <end position="242"/>
    </location>
</feature>
<dbReference type="Proteomes" id="UP000429958">
    <property type="component" value="Unassembled WGS sequence"/>
</dbReference>
<keyword evidence="3" id="KW-0547">Nucleotide-binding</keyword>
<dbReference type="EMBL" id="VUMD01000005">
    <property type="protein sequence ID" value="MSS36409.1"/>
    <property type="molecule type" value="Genomic_DNA"/>
</dbReference>